<comment type="caution">
    <text evidence="10">The sequence shown here is derived from an EMBL/GenBank/DDBJ whole genome shotgun (WGS) entry which is preliminary data.</text>
</comment>
<feature type="transmembrane region" description="Helical" evidence="8">
    <location>
        <begin position="67"/>
        <end position="92"/>
    </location>
</feature>
<evidence type="ECO:0000313" key="10">
    <source>
        <dbReference type="EMBL" id="OXV09901.1"/>
    </source>
</evidence>
<keyword evidence="2" id="KW-0813">Transport</keyword>
<dbReference type="Gene3D" id="1.20.1740.10">
    <property type="entry name" value="Amino acid/polyamine transporter I"/>
    <property type="match status" value="1"/>
</dbReference>
<dbReference type="GO" id="GO:0015171">
    <property type="term" value="F:amino acid transmembrane transporter activity"/>
    <property type="evidence" value="ECO:0007669"/>
    <property type="project" value="TreeGrafter"/>
</dbReference>
<evidence type="ECO:0000256" key="4">
    <source>
        <dbReference type="ARBA" id="ARBA00022970"/>
    </source>
</evidence>
<name>A0A232M0G1_9EURO</name>
<keyword evidence="11" id="KW-1185">Reference proteome</keyword>
<evidence type="ECO:0000313" key="11">
    <source>
        <dbReference type="Proteomes" id="UP000243515"/>
    </source>
</evidence>
<protein>
    <recommendedName>
        <fullName evidence="9">Amino acid permease/ SLC12A domain-containing protein</fullName>
    </recommendedName>
</protein>
<organism evidence="10 11">
    <name type="scientific">Elaphomyces granulatus</name>
    <dbReference type="NCBI Taxonomy" id="519963"/>
    <lineage>
        <taxon>Eukaryota</taxon>
        <taxon>Fungi</taxon>
        <taxon>Dikarya</taxon>
        <taxon>Ascomycota</taxon>
        <taxon>Pezizomycotina</taxon>
        <taxon>Eurotiomycetes</taxon>
        <taxon>Eurotiomycetidae</taxon>
        <taxon>Eurotiales</taxon>
        <taxon>Elaphomycetaceae</taxon>
        <taxon>Elaphomyces</taxon>
    </lineage>
</organism>
<accession>A0A232M0G1</accession>
<evidence type="ECO:0000256" key="1">
    <source>
        <dbReference type="ARBA" id="ARBA00004141"/>
    </source>
</evidence>
<dbReference type="AlphaFoldDB" id="A0A232M0G1"/>
<dbReference type="InterPro" id="IPR004841">
    <property type="entry name" value="AA-permease/SLC12A_dom"/>
</dbReference>
<feature type="transmembrane region" description="Helical" evidence="8">
    <location>
        <begin position="151"/>
        <end position="174"/>
    </location>
</feature>
<evidence type="ECO:0000256" key="8">
    <source>
        <dbReference type="SAM" id="Phobius"/>
    </source>
</evidence>
<gene>
    <name evidence="10" type="ORF">Egran_02336</name>
</gene>
<feature type="transmembrane region" description="Helical" evidence="8">
    <location>
        <begin position="180"/>
        <end position="198"/>
    </location>
</feature>
<evidence type="ECO:0000256" key="7">
    <source>
        <dbReference type="SAM" id="MobiDB-lite"/>
    </source>
</evidence>
<feature type="transmembrane region" description="Helical" evidence="8">
    <location>
        <begin position="36"/>
        <end position="55"/>
    </location>
</feature>
<dbReference type="GO" id="GO:0016020">
    <property type="term" value="C:membrane"/>
    <property type="evidence" value="ECO:0007669"/>
    <property type="project" value="UniProtKB-SubCell"/>
</dbReference>
<evidence type="ECO:0000259" key="9">
    <source>
        <dbReference type="Pfam" id="PF00324"/>
    </source>
</evidence>
<dbReference type="OrthoDB" id="3900342at2759"/>
<feature type="transmembrane region" description="Helical" evidence="8">
    <location>
        <begin position="410"/>
        <end position="434"/>
    </location>
</feature>
<comment type="subcellular location">
    <subcellularLocation>
        <location evidence="1">Membrane</location>
        <topology evidence="1">Multi-pass membrane protein</topology>
    </subcellularLocation>
</comment>
<keyword evidence="4" id="KW-0029">Amino-acid transport</keyword>
<feature type="transmembrane region" description="Helical" evidence="8">
    <location>
        <begin position="312"/>
        <end position="340"/>
    </location>
</feature>
<evidence type="ECO:0000256" key="3">
    <source>
        <dbReference type="ARBA" id="ARBA00022692"/>
    </source>
</evidence>
<evidence type="ECO:0000256" key="5">
    <source>
        <dbReference type="ARBA" id="ARBA00022989"/>
    </source>
</evidence>
<dbReference type="Pfam" id="PF00324">
    <property type="entry name" value="AA_permease"/>
    <property type="match status" value="1"/>
</dbReference>
<keyword evidence="3 8" id="KW-0812">Transmembrane</keyword>
<evidence type="ECO:0000256" key="2">
    <source>
        <dbReference type="ARBA" id="ARBA00022448"/>
    </source>
</evidence>
<feature type="region of interest" description="Disordered" evidence="7">
    <location>
        <begin position="572"/>
        <end position="605"/>
    </location>
</feature>
<dbReference type="InterPro" id="IPR004840">
    <property type="entry name" value="Amino_acid_permease_CS"/>
</dbReference>
<feature type="transmembrane region" description="Helical" evidence="8">
    <location>
        <begin position="500"/>
        <end position="520"/>
    </location>
</feature>
<dbReference type="InterPro" id="IPR050524">
    <property type="entry name" value="APC_YAT"/>
</dbReference>
<feature type="transmembrane region" description="Helical" evidence="8">
    <location>
        <begin position="112"/>
        <end position="130"/>
    </location>
</feature>
<keyword evidence="6 8" id="KW-0472">Membrane</keyword>
<evidence type="ECO:0000256" key="6">
    <source>
        <dbReference type="ARBA" id="ARBA00023136"/>
    </source>
</evidence>
<sequence length="605" mass="66884">MEQRQQPLPSIRNPKLKQTLYGFQVFVGLPMPLTRLSGYSLFIVLSAVIGSGIFNNNAQALELAGPAGLILSVVVIGVVAICVNECIAELTQQFPVYNAIVEYVRVFVDEDLGWVIGIAYWYAFASVFAVQNLNAAILSTYWGLGQTWQTLAFYFLAPVGILVLNFLGVFYYGIVETVGGFLKMCLVLGASILSYVIAAKFSRGGSIGPINDGFENDKDFASNHSKAVCFAIPLVAYSFQGVEVIAVTAFEARDASALRWPSRWIAYVVFLLYLLCTIGEALNVAWFDPHLPLIYGDPVAKNSTMYPPTSSVIIFTTFLAGYQSLAGFLNGCLIFSVLSASNTSLYVSSRTLYGITREMPDTNWLNKQIRRLSLVAPRTGVPAAALLFSAVSFFWLPFLQLKGGYALQDLIEIMSVSSSVACLIVWSALCLAFIRYHWWIKKCRNNLDRLKPEYNRDSNQYEPNTFLDWFQPIPAYIGLVGCVLVFGLASATWWDNRVTLANVAIAYAAHIVLFVLFVLLKLINKRLFKPWGVKLDPDVQTLVAQLDRLNFKKLPRAPSRFGVHLQRLLRPGHGARSNENRGDSAPLNGPQSSGNIEAAPLHGST</sequence>
<dbReference type="PANTHER" id="PTHR43341">
    <property type="entry name" value="AMINO ACID PERMEASE"/>
    <property type="match status" value="1"/>
</dbReference>
<feature type="domain" description="Amino acid permease/ SLC12A" evidence="9">
    <location>
        <begin position="41"/>
        <end position="485"/>
    </location>
</feature>
<keyword evidence="5 8" id="KW-1133">Transmembrane helix</keyword>
<feature type="transmembrane region" description="Helical" evidence="8">
    <location>
        <begin position="264"/>
        <end position="287"/>
    </location>
</feature>
<dbReference type="PANTHER" id="PTHR43341:SF9">
    <property type="entry name" value="DICARBOXYLIC AMINO ACID PERMEASE"/>
    <property type="match status" value="1"/>
</dbReference>
<reference evidence="10 11" key="1">
    <citation type="journal article" date="2015" name="Environ. Microbiol.">
        <title>Metagenome sequence of Elaphomyces granulatus from sporocarp tissue reveals Ascomycota ectomycorrhizal fingerprints of genome expansion and a Proteobacteria-rich microbiome.</title>
        <authorList>
            <person name="Quandt C.A."/>
            <person name="Kohler A."/>
            <person name="Hesse C.N."/>
            <person name="Sharpton T.J."/>
            <person name="Martin F."/>
            <person name="Spatafora J.W."/>
        </authorList>
    </citation>
    <scope>NUCLEOTIDE SEQUENCE [LARGE SCALE GENOMIC DNA]</scope>
    <source>
        <strain evidence="10 11">OSC145934</strain>
    </source>
</reference>
<feature type="transmembrane region" description="Helical" evidence="8">
    <location>
        <begin position="473"/>
        <end position="494"/>
    </location>
</feature>
<feature type="transmembrane region" description="Helical" evidence="8">
    <location>
        <begin position="380"/>
        <end position="398"/>
    </location>
</feature>
<dbReference type="EMBL" id="NPHW01003253">
    <property type="protein sequence ID" value="OXV09901.1"/>
    <property type="molecule type" value="Genomic_DNA"/>
</dbReference>
<proteinExistence type="predicted"/>
<dbReference type="Proteomes" id="UP000243515">
    <property type="component" value="Unassembled WGS sequence"/>
</dbReference>
<dbReference type="PROSITE" id="PS00218">
    <property type="entry name" value="AMINO_ACID_PERMEASE_1"/>
    <property type="match status" value="1"/>
</dbReference>